<reference evidence="1 2" key="1">
    <citation type="journal article" date="2021" name="Elife">
        <title>Chloroplast acquisition without the gene transfer in kleptoplastic sea slugs, Plakobranchus ocellatus.</title>
        <authorList>
            <person name="Maeda T."/>
            <person name="Takahashi S."/>
            <person name="Yoshida T."/>
            <person name="Shimamura S."/>
            <person name="Takaki Y."/>
            <person name="Nagai Y."/>
            <person name="Toyoda A."/>
            <person name="Suzuki Y."/>
            <person name="Arimoto A."/>
            <person name="Ishii H."/>
            <person name="Satoh N."/>
            <person name="Nishiyama T."/>
            <person name="Hasebe M."/>
            <person name="Maruyama T."/>
            <person name="Minagawa J."/>
            <person name="Obokata J."/>
            <person name="Shigenobu S."/>
        </authorList>
    </citation>
    <scope>NUCLEOTIDE SEQUENCE [LARGE SCALE GENOMIC DNA]</scope>
</reference>
<dbReference type="Proteomes" id="UP000735302">
    <property type="component" value="Unassembled WGS sequence"/>
</dbReference>
<evidence type="ECO:0000313" key="2">
    <source>
        <dbReference type="Proteomes" id="UP000735302"/>
    </source>
</evidence>
<accession>A0AAV4C5L6</accession>
<protein>
    <submittedName>
        <fullName evidence="1">Uncharacterized protein</fullName>
    </submittedName>
</protein>
<comment type="caution">
    <text evidence="1">The sequence shown here is derived from an EMBL/GenBank/DDBJ whole genome shotgun (WGS) entry which is preliminary data.</text>
</comment>
<sequence length="100" mass="10842">MSWGQSERGHSINLRCSDTDTARNIKPCTRSPRSMQSTHLITRADVALRHSGNELGGGTSLNLTCSGPTISEPVCCVPSRHFKDFSKTLGRGSGRNFNGH</sequence>
<dbReference type="AlphaFoldDB" id="A0AAV4C5L6"/>
<gene>
    <name evidence="1" type="ORF">PoB_005369300</name>
</gene>
<proteinExistence type="predicted"/>
<dbReference type="EMBL" id="BLXT01005891">
    <property type="protein sequence ID" value="GFO27188.1"/>
    <property type="molecule type" value="Genomic_DNA"/>
</dbReference>
<name>A0AAV4C5L6_9GAST</name>
<keyword evidence="2" id="KW-1185">Reference proteome</keyword>
<evidence type="ECO:0000313" key="1">
    <source>
        <dbReference type="EMBL" id="GFO27188.1"/>
    </source>
</evidence>
<organism evidence="1 2">
    <name type="scientific">Plakobranchus ocellatus</name>
    <dbReference type="NCBI Taxonomy" id="259542"/>
    <lineage>
        <taxon>Eukaryota</taxon>
        <taxon>Metazoa</taxon>
        <taxon>Spiralia</taxon>
        <taxon>Lophotrochozoa</taxon>
        <taxon>Mollusca</taxon>
        <taxon>Gastropoda</taxon>
        <taxon>Heterobranchia</taxon>
        <taxon>Euthyneura</taxon>
        <taxon>Panpulmonata</taxon>
        <taxon>Sacoglossa</taxon>
        <taxon>Placobranchoidea</taxon>
        <taxon>Plakobranchidae</taxon>
        <taxon>Plakobranchus</taxon>
    </lineage>
</organism>